<dbReference type="Pfam" id="PF00891">
    <property type="entry name" value="Methyltransf_2"/>
    <property type="match status" value="2"/>
</dbReference>
<evidence type="ECO:0000259" key="5">
    <source>
        <dbReference type="Pfam" id="PF00891"/>
    </source>
</evidence>
<feature type="active site" description="Proton acceptor" evidence="4">
    <location>
        <position position="311"/>
    </location>
</feature>
<dbReference type="InterPro" id="IPR036388">
    <property type="entry name" value="WH-like_DNA-bd_sf"/>
</dbReference>
<keyword evidence="1" id="KW-0489">Methyltransferase</keyword>
<dbReference type="EMBL" id="OY731406">
    <property type="protein sequence ID" value="CAJ1976043.1"/>
    <property type="molecule type" value="Genomic_DNA"/>
</dbReference>
<dbReference type="Gramene" id="rna-AYBTSS11_LOCUS28173">
    <property type="protein sequence ID" value="CAJ1976043.1"/>
    <property type="gene ID" value="gene-AYBTSS11_LOCUS28173"/>
</dbReference>
<dbReference type="InterPro" id="IPR001077">
    <property type="entry name" value="COMT_C"/>
</dbReference>
<reference evidence="7" key="1">
    <citation type="submission" date="2023-10" db="EMBL/GenBank/DDBJ databases">
        <authorList>
            <person name="Domelevo Entfellner J.-B."/>
        </authorList>
    </citation>
    <scope>NUCLEOTIDE SEQUENCE</scope>
</reference>
<protein>
    <submittedName>
        <fullName evidence="7">Uncharacterized protein</fullName>
    </submittedName>
</protein>
<dbReference type="InterPro" id="IPR029063">
    <property type="entry name" value="SAM-dependent_MTases_sf"/>
</dbReference>
<proteinExistence type="predicted"/>
<evidence type="ECO:0000259" key="6">
    <source>
        <dbReference type="Pfam" id="PF08100"/>
    </source>
</evidence>
<dbReference type="GO" id="GO:0032259">
    <property type="term" value="P:methylation"/>
    <property type="evidence" value="ECO:0007669"/>
    <property type="project" value="UniProtKB-KW"/>
</dbReference>
<accession>A0AA86VUF8</accession>
<dbReference type="Gene3D" id="3.40.50.150">
    <property type="entry name" value="Vaccinia Virus protein VP39"/>
    <property type="match status" value="1"/>
</dbReference>
<sequence length="405" mass="45010">MEKSKLHSHPQFDYKKLKKTIHSFSFVMAETLESTQEVMNGREEEDEVTLCMEKMLSFVVPMALRTTVELGVFDILAKAGEGGKLCAEEIAVEIGSKNPEAPAMVDRLLSLLNHTLGGSTPSLLLPNFVSDPHGVSLGSSVKLLLDPIFYKSWSELKEAIVEGGVAFDRAHGMHAFEYSGVDPRFNQVFNNSMTALTTLIMKRILEFYNGFLHVTKLVDVGGGYGVNLKLITSKYPHIEAINFDLPHVVENAPVYSGYYLEFCIHEDMFESMRGVCLSHSYCNPAGVEHVGGDMFEGVPSGDAIFMKWILHDWSDEHCVKVLKNCYKAIPDDGKVIVVDSIVSMVPEKSVTAKSVLGSDLMMMIHNPGGKERTRQEFIELAEASGFSGVRFICCVCCNWAMEFHK</sequence>
<evidence type="ECO:0000313" key="7">
    <source>
        <dbReference type="EMBL" id="CAJ1976043.1"/>
    </source>
</evidence>
<dbReference type="InterPro" id="IPR016461">
    <property type="entry name" value="COMT-like"/>
</dbReference>
<dbReference type="PIRSF" id="PIRSF005739">
    <property type="entry name" value="O-mtase"/>
    <property type="match status" value="1"/>
</dbReference>
<evidence type="ECO:0000256" key="2">
    <source>
        <dbReference type="ARBA" id="ARBA00022679"/>
    </source>
</evidence>
<keyword evidence="2" id="KW-0808">Transferase</keyword>
<dbReference type="Pfam" id="PF08100">
    <property type="entry name" value="Dimerisation"/>
    <property type="match status" value="1"/>
</dbReference>
<dbReference type="PANTHER" id="PTHR11746">
    <property type="entry name" value="O-METHYLTRANSFERASE"/>
    <property type="match status" value="1"/>
</dbReference>
<dbReference type="Proteomes" id="UP001189624">
    <property type="component" value="Chromosome 9"/>
</dbReference>
<dbReference type="GO" id="GO:0008757">
    <property type="term" value="F:S-adenosylmethionine-dependent methyltransferase activity"/>
    <property type="evidence" value="ECO:0007669"/>
    <property type="project" value="UniProtKB-ARBA"/>
</dbReference>
<evidence type="ECO:0000256" key="4">
    <source>
        <dbReference type="PIRSR" id="PIRSR005739-1"/>
    </source>
</evidence>
<evidence type="ECO:0000256" key="3">
    <source>
        <dbReference type="ARBA" id="ARBA00022691"/>
    </source>
</evidence>
<dbReference type="InterPro" id="IPR012967">
    <property type="entry name" value="COMT_dimerisation"/>
</dbReference>
<name>A0AA86VUF8_9FABA</name>
<dbReference type="PROSITE" id="PS51683">
    <property type="entry name" value="SAM_OMT_II"/>
    <property type="match status" value="1"/>
</dbReference>
<organism evidence="7 8">
    <name type="scientific">Sphenostylis stenocarpa</name>
    <dbReference type="NCBI Taxonomy" id="92480"/>
    <lineage>
        <taxon>Eukaryota</taxon>
        <taxon>Viridiplantae</taxon>
        <taxon>Streptophyta</taxon>
        <taxon>Embryophyta</taxon>
        <taxon>Tracheophyta</taxon>
        <taxon>Spermatophyta</taxon>
        <taxon>Magnoliopsida</taxon>
        <taxon>eudicotyledons</taxon>
        <taxon>Gunneridae</taxon>
        <taxon>Pentapetalae</taxon>
        <taxon>rosids</taxon>
        <taxon>fabids</taxon>
        <taxon>Fabales</taxon>
        <taxon>Fabaceae</taxon>
        <taxon>Papilionoideae</taxon>
        <taxon>50 kb inversion clade</taxon>
        <taxon>NPAAA clade</taxon>
        <taxon>indigoferoid/millettioid clade</taxon>
        <taxon>Phaseoleae</taxon>
        <taxon>Sphenostylis</taxon>
    </lineage>
</organism>
<dbReference type="AlphaFoldDB" id="A0AA86VUF8"/>
<feature type="domain" description="O-methyltransferase C-terminal" evidence="5">
    <location>
        <begin position="284"/>
        <end position="387"/>
    </location>
</feature>
<gene>
    <name evidence="7" type="ORF">AYBTSS11_LOCUS28173</name>
</gene>
<evidence type="ECO:0000256" key="1">
    <source>
        <dbReference type="ARBA" id="ARBA00022603"/>
    </source>
</evidence>
<dbReference type="SUPFAM" id="SSF53335">
    <property type="entry name" value="S-adenosyl-L-methionine-dependent methyltransferases"/>
    <property type="match status" value="1"/>
</dbReference>
<keyword evidence="8" id="KW-1185">Reference proteome</keyword>
<dbReference type="Gene3D" id="1.10.10.10">
    <property type="entry name" value="Winged helix-like DNA-binding domain superfamily/Winged helix DNA-binding domain"/>
    <property type="match status" value="1"/>
</dbReference>
<dbReference type="GO" id="GO:0046983">
    <property type="term" value="F:protein dimerization activity"/>
    <property type="evidence" value="ECO:0007669"/>
    <property type="project" value="InterPro"/>
</dbReference>
<feature type="domain" description="O-methyltransferase dimerisation" evidence="6">
    <location>
        <begin position="52"/>
        <end position="113"/>
    </location>
</feature>
<dbReference type="SUPFAM" id="SSF46785">
    <property type="entry name" value="Winged helix' DNA-binding domain"/>
    <property type="match status" value="1"/>
</dbReference>
<dbReference type="GO" id="GO:0008171">
    <property type="term" value="F:O-methyltransferase activity"/>
    <property type="evidence" value="ECO:0007669"/>
    <property type="project" value="InterPro"/>
</dbReference>
<evidence type="ECO:0000313" key="8">
    <source>
        <dbReference type="Proteomes" id="UP001189624"/>
    </source>
</evidence>
<feature type="domain" description="O-methyltransferase C-terminal" evidence="5">
    <location>
        <begin position="153"/>
        <end position="255"/>
    </location>
</feature>
<keyword evidence="3" id="KW-0949">S-adenosyl-L-methionine</keyword>
<dbReference type="InterPro" id="IPR036390">
    <property type="entry name" value="WH_DNA-bd_sf"/>
</dbReference>